<feature type="region of interest" description="Disordered" evidence="1">
    <location>
        <begin position="19"/>
        <end position="249"/>
    </location>
</feature>
<protein>
    <submittedName>
        <fullName evidence="2">Uncharacterized protein</fullName>
    </submittedName>
</protein>
<gene>
    <name evidence="2" type="ORF">Cvel_22172</name>
</gene>
<feature type="compositionally biased region" description="Polar residues" evidence="1">
    <location>
        <begin position="43"/>
        <end position="55"/>
    </location>
</feature>
<evidence type="ECO:0000313" key="2">
    <source>
        <dbReference type="EMBL" id="CEM30065.1"/>
    </source>
</evidence>
<dbReference type="AlphaFoldDB" id="A0A0G4GJL3"/>
<feature type="compositionally biased region" description="Basic and acidic residues" evidence="1">
    <location>
        <begin position="157"/>
        <end position="170"/>
    </location>
</feature>
<feature type="compositionally biased region" description="Basic and acidic residues" evidence="1">
    <location>
        <begin position="58"/>
        <end position="71"/>
    </location>
</feature>
<dbReference type="PhylomeDB" id="A0A0G4GJL3"/>
<proteinExistence type="predicted"/>
<feature type="compositionally biased region" description="Low complexity" evidence="1">
    <location>
        <begin position="230"/>
        <end position="242"/>
    </location>
</feature>
<sequence>MVGISVEWGVPESVQLGLIPLHPNGQTDRPQRETVNERGGLSCPQSESACPTSSQRRIRTDPRKMAEEISERQQTSTDSTFFPQPPAVKFRGSDRQRGGGGNSSLSVSKEQGAYVKGGEENVDFDRSDSVSGNKGLADTECDRRIPRSLPLSSTDLPPHDCRVTDHERGAGQRKQSVAVPLKRRRSESALSDVEGDDFDDASGFRPADSEGRPSRRREGGVVREEKQRRLTLSLSESAPLSSEVRRKRGDLVGGGKMALSESECQGEGGGGEVKRNRHGHTLCSHGRVQYTCKECGGKGICEHGRIHSRCKECGGKSICEHGRERSKCKECGGGSICEHGRDRFQCKECGGKSICEHGRERSKCKECGGGSICEHGRERSKCKECGGRSICEHGRDRSQCKECGGKSICEHGRRRNECKECGGKGICEHGRQRHRCKECGGKSICEHGRRRSQCKECGGKGICKHGRQRHHCQECKLTCSLPQ</sequence>
<feature type="compositionally biased region" description="Polar residues" evidence="1">
    <location>
        <begin position="72"/>
        <end position="82"/>
    </location>
</feature>
<feature type="compositionally biased region" description="Basic and acidic residues" evidence="1">
    <location>
        <begin position="207"/>
        <end position="228"/>
    </location>
</feature>
<reference evidence="2" key="1">
    <citation type="submission" date="2014-11" db="EMBL/GenBank/DDBJ databases">
        <authorList>
            <person name="Otto D Thomas"/>
            <person name="Naeem Raeece"/>
        </authorList>
    </citation>
    <scope>NUCLEOTIDE SEQUENCE</scope>
</reference>
<dbReference type="VEuPathDB" id="CryptoDB:Cvel_22172"/>
<dbReference type="EMBL" id="CDMZ01001273">
    <property type="protein sequence ID" value="CEM30065.1"/>
    <property type="molecule type" value="Genomic_DNA"/>
</dbReference>
<organism evidence="2">
    <name type="scientific">Chromera velia CCMP2878</name>
    <dbReference type="NCBI Taxonomy" id="1169474"/>
    <lineage>
        <taxon>Eukaryota</taxon>
        <taxon>Sar</taxon>
        <taxon>Alveolata</taxon>
        <taxon>Colpodellida</taxon>
        <taxon>Chromeraceae</taxon>
        <taxon>Chromera</taxon>
    </lineage>
</organism>
<name>A0A0G4GJL3_9ALVE</name>
<accession>A0A0G4GJL3</accession>
<evidence type="ECO:0000256" key="1">
    <source>
        <dbReference type="SAM" id="MobiDB-lite"/>
    </source>
</evidence>
<feature type="compositionally biased region" description="Basic and acidic residues" evidence="1">
    <location>
        <begin position="117"/>
        <end position="128"/>
    </location>
</feature>